<accession>A0A183AP48</accession>
<protein>
    <submittedName>
        <fullName evidence="2">DUF913 domain-containing protein</fullName>
    </submittedName>
</protein>
<dbReference type="SUPFAM" id="SSF69065">
    <property type="entry name" value="RNase III domain-like"/>
    <property type="match status" value="1"/>
</dbReference>
<organism evidence="2">
    <name type="scientific">Echinostoma caproni</name>
    <dbReference type="NCBI Taxonomy" id="27848"/>
    <lineage>
        <taxon>Eukaryota</taxon>
        <taxon>Metazoa</taxon>
        <taxon>Spiralia</taxon>
        <taxon>Lophotrochozoa</taxon>
        <taxon>Platyhelminthes</taxon>
        <taxon>Trematoda</taxon>
        <taxon>Digenea</taxon>
        <taxon>Plagiorchiida</taxon>
        <taxon>Echinostomata</taxon>
        <taxon>Echinostomatoidea</taxon>
        <taxon>Echinostomatidae</taxon>
        <taxon>Echinostoma</taxon>
    </lineage>
</organism>
<reference evidence="2" key="1">
    <citation type="submission" date="2016-06" db="UniProtKB">
        <authorList>
            <consortium name="WormBaseParasite"/>
        </authorList>
    </citation>
    <scope>IDENTIFICATION</scope>
</reference>
<dbReference type="GO" id="GO:0006396">
    <property type="term" value="P:RNA processing"/>
    <property type="evidence" value="ECO:0007669"/>
    <property type="project" value="InterPro"/>
</dbReference>
<evidence type="ECO:0000313" key="2">
    <source>
        <dbReference type="WBParaSite" id="ECPE_0000875901-mRNA-1"/>
    </source>
</evidence>
<sequence>LHGAYPRLPEECVTTVVDYLLSDDTLAYTASTIGLKDLVLYKDSKHTVIPTAPPSCQVLANALLAIIAVIADESSTRAMLFIRDFLLTPLGDADLLGELIVFDKPMQMLADILASEKRPPPEPRNSVVRINHRYTLYESNPINFQ</sequence>
<dbReference type="InterPro" id="IPR036389">
    <property type="entry name" value="RNase_III_sf"/>
</dbReference>
<proteinExistence type="predicted"/>
<dbReference type="AlphaFoldDB" id="A0A183AP48"/>
<dbReference type="Pfam" id="PF22935">
    <property type="entry name" value="RM44_endonuclase"/>
    <property type="match status" value="1"/>
</dbReference>
<dbReference type="GO" id="GO:0004525">
    <property type="term" value="F:ribonuclease III activity"/>
    <property type="evidence" value="ECO:0007669"/>
    <property type="project" value="InterPro"/>
</dbReference>
<feature type="domain" description="Large ribosomal subunit protein mL44 endonuclease" evidence="1">
    <location>
        <begin position="2"/>
        <end position="69"/>
    </location>
</feature>
<dbReference type="WBParaSite" id="ECPE_0000875901-mRNA-1">
    <property type="protein sequence ID" value="ECPE_0000875901-mRNA-1"/>
    <property type="gene ID" value="ECPE_0000875901"/>
</dbReference>
<evidence type="ECO:0000259" key="1">
    <source>
        <dbReference type="Pfam" id="PF22935"/>
    </source>
</evidence>
<dbReference type="InterPro" id="IPR055189">
    <property type="entry name" value="RM44_endonuclase"/>
</dbReference>
<name>A0A183AP48_9TREM</name>